<dbReference type="Gene3D" id="3.30.710.10">
    <property type="entry name" value="Potassium Channel Kv1.1, Chain A"/>
    <property type="match status" value="1"/>
</dbReference>
<comment type="caution">
    <text evidence="3">The sequence shown here is derived from an EMBL/GenBank/DDBJ whole genome shotgun (WGS) entry which is preliminary data.</text>
</comment>
<sequence length="412" mass="46493">MANRCHEIDPDGDVELILRNPDAPFAEWDENFLVEYVPSLLEIPEPVATQDFRESTRKPKKKKGKNSKPIIRLFRSLDPGNESVTCPEVPEPVPEPAPEQPEPEPEPPAHEPEPVGDDVKTRSSSQSRDAAHSAEDVEVHMQLSSKHLMLASVVFKKMLQGPWEESRTHTMEASDWDAEALLILMNIIHGRNRAVPRSISLEMLAKIAVLVDYYQCHEAVELFAACWTQNLSPLPKEYCRDLTLWISISWVFYRKDLFETLTKVAIKETAGPLQTLGLPIPQHIVEVIDQQRQETINDIISGLHTLVSYFHIRSKCTFECSSILLGALTKQMQIKGLLEPKPKRPFLGHSVAGTTAIVCDFKTPNWTVPGSYYSHGCKLESFMDTTIKSFTDGVNGLQLDEFCRDYVSMTGR</sequence>
<feature type="domain" description="BTB" evidence="2">
    <location>
        <begin position="139"/>
        <end position="222"/>
    </location>
</feature>
<accession>A0AAW0R2E8</accession>
<feature type="region of interest" description="Disordered" evidence="1">
    <location>
        <begin position="46"/>
        <end position="136"/>
    </location>
</feature>
<dbReference type="EMBL" id="JAQQWP010000004">
    <property type="protein sequence ID" value="KAK8121399.1"/>
    <property type="molecule type" value="Genomic_DNA"/>
</dbReference>
<evidence type="ECO:0000313" key="3">
    <source>
        <dbReference type="EMBL" id="KAK8121399.1"/>
    </source>
</evidence>
<dbReference type="Pfam" id="PF00651">
    <property type="entry name" value="BTB"/>
    <property type="match status" value="1"/>
</dbReference>
<keyword evidence="4" id="KW-1185">Reference proteome</keyword>
<dbReference type="Proteomes" id="UP001392437">
    <property type="component" value="Unassembled WGS sequence"/>
</dbReference>
<name>A0AAW0R2E8_9PEZI</name>
<gene>
    <name evidence="3" type="ORF">PG999_005519</name>
</gene>
<evidence type="ECO:0000256" key="1">
    <source>
        <dbReference type="SAM" id="MobiDB-lite"/>
    </source>
</evidence>
<protein>
    <recommendedName>
        <fullName evidence="2">BTB domain-containing protein</fullName>
    </recommendedName>
</protein>
<dbReference type="InterPro" id="IPR000210">
    <property type="entry name" value="BTB/POZ_dom"/>
</dbReference>
<feature type="compositionally biased region" description="Basic and acidic residues" evidence="1">
    <location>
        <begin position="107"/>
        <end position="121"/>
    </location>
</feature>
<evidence type="ECO:0000313" key="4">
    <source>
        <dbReference type="Proteomes" id="UP001392437"/>
    </source>
</evidence>
<feature type="compositionally biased region" description="Pro residues" evidence="1">
    <location>
        <begin position="89"/>
        <end position="100"/>
    </location>
</feature>
<dbReference type="InterPro" id="IPR011333">
    <property type="entry name" value="SKP1/BTB/POZ_sf"/>
</dbReference>
<organism evidence="3 4">
    <name type="scientific">Apiospora kogelbergensis</name>
    <dbReference type="NCBI Taxonomy" id="1337665"/>
    <lineage>
        <taxon>Eukaryota</taxon>
        <taxon>Fungi</taxon>
        <taxon>Dikarya</taxon>
        <taxon>Ascomycota</taxon>
        <taxon>Pezizomycotina</taxon>
        <taxon>Sordariomycetes</taxon>
        <taxon>Xylariomycetidae</taxon>
        <taxon>Amphisphaeriales</taxon>
        <taxon>Apiosporaceae</taxon>
        <taxon>Apiospora</taxon>
    </lineage>
</organism>
<dbReference type="SUPFAM" id="SSF54695">
    <property type="entry name" value="POZ domain"/>
    <property type="match status" value="1"/>
</dbReference>
<reference evidence="3 4" key="1">
    <citation type="submission" date="2023-01" db="EMBL/GenBank/DDBJ databases">
        <title>Analysis of 21 Apiospora genomes using comparative genomics revels a genus with tremendous synthesis potential of carbohydrate active enzymes and secondary metabolites.</title>
        <authorList>
            <person name="Sorensen T."/>
        </authorList>
    </citation>
    <scope>NUCLEOTIDE SEQUENCE [LARGE SCALE GENOMIC DNA]</scope>
    <source>
        <strain evidence="3 4">CBS 117206</strain>
    </source>
</reference>
<proteinExistence type="predicted"/>
<evidence type="ECO:0000259" key="2">
    <source>
        <dbReference type="Pfam" id="PF00651"/>
    </source>
</evidence>
<dbReference type="AlphaFoldDB" id="A0AAW0R2E8"/>